<name>A0A0D2GCF7_9EURO</name>
<feature type="region of interest" description="Disordered" evidence="1">
    <location>
        <begin position="1"/>
        <end position="21"/>
    </location>
</feature>
<proteinExistence type="predicted"/>
<protein>
    <recommendedName>
        <fullName evidence="2">Methyltransferase type 11 domain-containing protein</fullName>
    </recommendedName>
</protein>
<dbReference type="InterPro" id="IPR051052">
    <property type="entry name" value="Diverse_substrate_MTase"/>
</dbReference>
<accession>A0A0D2GCF7</accession>
<evidence type="ECO:0000259" key="2">
    <source>
        <dbReference type="Pfam" id="PF08241"/>
    </source>
</evidence>
<dbReference type="GeneID" id="25307693"/>
<dbReference type="PANTHER" id="PTHR44942">
    <property type="entry name" value="METHYLTRANSF_11 DOMAIN-CONTAINING PROTEIN"/>
    <property type="match status" value="1"/>
</dbReference>
<dbReference type="InterPro" id="IPR013216">
    <property type="entry name" value="Methyltransf_11"/>
</dbReference>
<dbReference type="STRING" id="1442368.A0A0D2GCF7"/>
<dbReference type="Proteomes" id="UP000053029">
    <property type="component" value="Unassembled WGS sequence"/>
</dbReference>
<dbReference type="CDD" id="cd02440">
    <property type="entry name" value="AdoMet_MTases"/>
    <property type="match status" value="1"/>
</dbReference>
<dbReference type="PANTHER" id="PTHR44942:SF10">
    <property type="entry name" value="METHYLTRANSFERASE TYPE 11 DOMAIN-CONTAINING PROTEIN"/>
    <property type="match status" value="1"/>
</dbReference>
<sequence>MASTTPQQSTTRDPTFRNYDPSSAAKYLKHRPRYADALIDLVISKHTSSGGQLDLVLDVGCGPGIATLSLAPHFQHAIGADPGQNMIETAKTVPSTTKSGEPITYEVCPAEALSTLSALKAFSGSTDGRECVDLITAATAAHWFDMPRFWGEAAKILKPGGSVIIWCSGGHRCDPNNTPNAEKLQEWFKVFEEEVLAPYEQPGNKLARELYINLGLPWECLDRIDGADQELKTLLKEFDETRFERIESDRDGRIASDGTAFSEYRKVDFATIKAMLGTASPITRWREAHKEKLEKGEVEDVMDMMIRKMKEILEEVPEGKGRDYIDGGSGMVILVVKKKK</sequence>
<dbReference type="EMBL" id="KN846973">
    <property type="protein sequence ID" value="KIW78368.1"/>
    <property type="molecule type" value="Genomic_DNA"/>
</dbReference>
<dbReference type="RefSeq" id="XP_013282176.1">
    <property type="nucleotide sequence ID" value="XM_013426722.1"/>
</dbReference>
<organism evidence="3 4">
    <name type="scientific">Fonsecaea pedrosoi CBS 271.37</name>
    <dbReference type="NCBI Taxonomy" id="1442368"/>
    <lineage>
        <taxon>Eukaryota</taxon>
        <taxon>Fungi</taxon>
        <taxon>Dikarya</taxon>
        <taxon>Ascomycota</taxon>
        <taxon>Pezizomycotina</taxon>
        <taxon>Eurotiomycetes</taxon>
        <taxon>Chaetothyriomycetidae</taxon>
        <taxon>Chaetothyriales</taxon>
        <taxon>Herpotrichiellaceae</taxon>
        <taxon>Fonsecaea</taxon>
    </lineage>
</organism>
<dbReference type="InterPro" id="IPR029063">
    <property type="entry name" value="SAM-dependent_MTases_sf"/>
</dbReference>
<evidence type="ECO:0000313" key="4">
    <source>
        <dbReference type="Proteomes" id="UP000053029"/>
    </source>
</evidence>
<dbReference type="GO" id="GO:0008757">
    <property type="term" value="F:S-adenosylmethionine-dependent methyltransferase activity"/>
    <property type="evidence" value="ECO:0007669"/>
    <property type="project" value="InterPro"/>
</dbReference>
<dbReference type="SUPFAM" id="SSF53335">
    <property type="entry name" value="S-adenosyl-L-methionine-dependent methyltransferases"/>
    <property type="match status" value="1"/>
</dbReference>
<dbReference type="AlphaFoldDB" id="A0A0D2GCF7"/>
<feature type="compositionally biased region" description="Polar residues" evidence="1">
    <location>
        <begin position="1"/>
        <end position="13"/>
    </location>
</feature>
<dbReference type="Gene3D" id="3.40.50.150">
    <property type="entry name" value="Vaccinia Virus protein VP39"/>
    <property type="match status" value="1"/>
</dbReference>
<gene>
    <name evidence="3" type="ORF">Z517_08203</name>
</gene>
<reference evidence="3 4" key="1">
    <citation type="submission" date="2015-01" db="EMBL/GenBank/DDBJ databases">
        <title>The Genome Sequence of Fonsecaea pedrosoi CBS 271.37.</title>
        <authorList>
            <consortium name="The Broad Institute Genomics Platform"/>
            <person name="Cuomo C."/>
            <person name="de Hoog S."/>
            <person name="Gorbushina A."/>
            <person name="Stielow B."/>
            <person name="Teixiera M."/>
            <person name="Abouelleil A."/>
            <person name="Chapman S.B."/>
            <person name="Priest M."/>
            <person name="Young S.K."/>
            <person name="Wortman J."/>
            <person name="Nusbaum C."/>
            <person name="Birren B."/>
        </authorList>
    </citation>
    <scope>NUCLEOTIDE SEQUENCE [LARGE SCALE GENOMIC DNA]</scope>
    <source>
        <strain evidence="3 4">CBS 271.37</strain>
    </source>
</reference>
<keyword evidence="4" id="KW-1185">Reference proteome</keyword>
<dbReference type="Pfam" id="PF08241">
    <property type="entry name" value="Methyltransf_11"/>
    <property type="match status" value="1"/>
</dbReference>
<dbReference type="VEuPathDB" id="FungiDB:Z517_08203"/>
<evidence type="ECO:0000256" key="1">
    <source>
        <dbReference type="SAM" id="MobiDB-lite"/>
    </source>
</evidence>
<dbReference type="HOGENOM" id="CLU_049344_1_0_1"/>
<feature type="domain" description="Methyltransferase type 11" evidence="2">
    <location>
        <begin position="57"/>
        <end position="165"/>
    </location>
</feature>
<evidence type="ECO:0000313" key="3">
    <source>
        <dbReference type="EMBL" id="KIW78368.1"/>
    </source>
</evidence>
<dbReference type="OrthoDB" id="10027013at2759"/>